<evidence type="ECO:0000313" key="4">
    <source>
        <dbReference type="Proteomes" id="UP000239504"/>
    </source>
</evidence>
<evidence type="ECO:0008006" key="5">
    <source>
        <dbReference type="Google" id="ProtNLM"/>
    </source>
</evidence>
<dbReference type="NCBIfam" id="TIGR01617">
    <property type="entry name" value="arsC_related"/>
    <property type="match status" value="1"/>
</dbReference>
<dbReference type="Gene3D" id="3.40.30.10">
    <property type="entry name" value="Glutaredoxin"/>
    <property type="match status" value="1"/>
</dbReference>
<dbReference type="InterPro" id="IPR006660">
    <property type="entry name" value="Arsenate_reductase-like"/>
</dbReference>
<dbReference type="OrthoDB" id="9803749at2"/>
<proteinExistence type="inferred from homology"/>
<dbReference type="Pfam" id="PF03960">
    <property type="entry name" value="ArsC"/>
    <property type="match status" value="1"/>
</dbReference>
<dbReference type="PANTHER" id="PTHR30041:SF8">
    <property type="entry name" value="PROTEIN YFFB"/>
    <property type="match status" value="1"/>
</dbReference>
<gene>
    <name evidence="3" type="ORF">CW354_04385</name>
</gene>
<comment type="similarity">
    <text evidence="1 2">Belongs to the ArsC family.</text>
</comment>
<evidence type="ECO:0000256" key="1">
    <source>
        <dbReference type="ARBA" id="ARBA00007198"/>
    </source>
</evidence>
<dbReference type="Proteomes" id="UP000239504">
    <property type="component" value="Unassembled WGS sequence"/>
</dbReference>
<protein>
    <recommendedName>
        <fullName evidence="5">Arsenate reductase</fullName>
    </recommendedName>
</protein>
<keyword evidence="4" id="KW-1185">Reference proteome</keyword>
<dbReference type="PROSITE" id="PS51353">
    <property type="entry name" value="ARSC"/>
    <property type="match status" value="1"/>
</dbReference>
<dbReference type="SUPFAM" id="SSF52833">
    <property type="entry name" value="Thioredoxin-like"/>
    <property type="match status" value="1"/>
</dbReference>
<comment type="caution">
    <text evidence="3">The sequence shown here is derived from an EMBL/GenBank/DDBJ whole genome shotgun (WGS) entry which is preliminary data.</text>
</comment>
<evidence type="ECO:0000313" key="3">
    <source>
        <dbReference type="EMBL" id="PQA89186.1"/>
    </source>
</evidence>
<reference evidence="3 4" key="1">
    <citation type="submission" date="2017-12" db="EMBL/GenBank/DDBJ databases">
        <authorList>
            <person name="Hurst M.R.H."/>
        </authorList>
    </citation>
    <scope>NUCLEOTIDE SEQUENCE [LARGE SCALE GENOMIC DNA]</scope>
    <source>
        <strain evidence="3 4">SY-3-19</strain>
    </source>
</reference>
<sequence length="119" mass="13481">MMELYGLKNCDTCRKAKKALDGAQVRYAFHDIREEPPTKMQVGHWAKAAGWEKLLNKSSTTWRNLDEAQKTGITEKKALALMAEHPTLIKRPVIETIIDKGPTQVFVGWSKDVQNEVLS</sequence>
<dbReference type="PANTHER" id="PTHR30041">
    <property type="entry name" value="ARSENATE REDUCTASE"/>
    <property type="match status" value="1"/>
</dbReference>
<evidence type="ECO:0000256" key="2">
    <source>
        <dbReference type="PROSITE-ProRule" id="PRU01282"/>
    </source>
</evidence>
<organism evidence="3 4">
    <name type="scientific">Hyphococcus luteus</name>
    <dbReference type="NCBI Taxonomy" id="2058213"/>
    <lineage>
        <taxon>Bacteria</taxon>
        <taxon>Pseudomonadati</taxon>
        <taxon>Pseudomonadota</taxon>
        <taxon>Alphaproteobacteria</taxon>
        <taxon>Parvularculales</taxon>
        <taxon>Parvularculaceae</taxon>
        <taxon>Hyphococcus</taxon>
    </lineage>
</organism>
<name>A0A2S7K9K0_9PROT</name>
<dbReference type="InterPro" id="IPR036249">
    <property type="entry name" value="Thioredoxin-like_sf"/>
</dbReference>
<dbReference type="InterPro" id="IPR006504">
    <property type="entry name" value="Tscrpt_reg_Spx/MgsR"/>
</dbReference>
<dbReference type="AlphaFoldDB" id="A0A2S7K9K0"/>
<dbReference type="EMBL" id="PJCH01000003">
    <property type="protein sequence ID" value="PQA89186.1"/>
    <property type="molecule type" value="Genomic_DNA"/>
</dbReference>
<accession>A0A2S7K9K0</accession>